<feature type="domain" description="Transposase Tn5-like N-terminal" evidence="1">
    <location>
        <begin position="20"/>
        <end position="60"/>
    </location>
</feature>
<evidence type="ECO:0000313" key="2">
    <source>
        <dbReference type="EMBL" id="ACV64362.1"/>
    </source>
</evidence>
<accession>C8VWJ8</accession>
<proteinExistence type="predicted"/>
<evidence type="ECO:0000313" key="3">
    <source>
        <dbReference type="Proteomes" id="UP000002217"/>
    </source>
</evidence>
<dbReference type="Pfam" id="PF14706">
    <property type="entry name" value="Tnp_DNA_bind"/>
    <property type="match status" value="1"/>
</dbReference>
<dbReference type="AlphaFoldDB" id="C8VWJ8"/>
<gene>
    <name evidence="2" type="ordered locus">Dtox_3652</name>
</gene>
<dbReference type="SUPFAM" id="SSF53098">
    <property type="entry name" value="Ribonuclease H-like"/>
    <property type="match status" value="1"/>
</dbReference>
<name>C8VWJ8_DESAS</name>
<dbReference type="Proteomes" id="UP000002217">
    <property type="component" value="Chromosome"/>
</dbReference>
<protein>
    <recommendedName>
        <fullName evidence="1">Transposase Tn5-like N-terminal domain-containing protein</fullName>
    </recommendedName>
</protein>
<dbReference type="EMBL" id="CP001720">
    <property type="protein sequence ID" value="ACV64362.1"/>
    <property type="molecule type" value="Genomic_DNA"/>
</dbReference>
<evidence type="ECO:0000259" key="1">
    <source>
        <dbReference type="Pfam" id="PF14706"/>
    </source>
</evidence>
<dbReference type="InterPro" id="IPR014735">
    <property type="entry name" value="Transposase_Tn5-like_N"/>
</dbReference>
<dbReference type="HOGENOM" id="CLU_2933799_0_0_9"/>
<organism evidence="2 3">
    <name type="scientific">Desulfofarcimen acetoxidans (strain ATCC 49208 / DSM 771 / KCTC 5769 / VKM B-1644 / 5575)</name>
    <name type="common">Desulfotomaculum acetoxidans</name>
    <dbReference type="NCBI Taxonomy" id="485916"/>
    <lineage>
        <taxon>Bacteria</taxon>
        <taxon>Bacillati</taxon>
        <taxon>Bacillota</taxon>
        <taxon>Clostridia</taxon>
        <taxon>Eubacteriales</taxon>
        <taxon>Peptococcaceae</taxon>
        <taxon>Desulfofarcimen</taxon>
    </lineage>
</organism>
<reference evidence="2 3" key="1">
    <citation type="journal article" date="2009" name="Stand. Genomic Sci.">
        <title>Complete genome sequence of Desulfotomaculum acetoxidans type strain (5575).</title>
        <authorList>
            <person name="Spring S."/>
            <person name="Lapidus A."/>
            <person name="Schroder M."/>
            <person name="Gleim D."/>
            <person name="Sims D."/>
            <person name="Meincke L."/>
            <person name="Glavina Del Rio T."/>
            <person name="Tice H."/>
            <person name="Copeland A."/>
            <person name="Cheng J.F."/>
            <person name="Lucas S."/>
            <person name="Chen F."/>
            <person name="Nolan M."/>
            <person name="Bruce D."/>
            <person name="Goodwin L."/>
            <person name="Pitluck S."/>
            <person name="Ivanova N."/>
            <person name="Mavromatis K."/>
            <person name="Mikhailova N."/>
            <person name="Pati A."/>
            <person name="Chen A."/>
            <person name="Palaniappan K."/>
            <person name="Land M."/>
            <person name="Hauser L."/>
            <person name="Chang Y.J."/>
            <person name="Jeffries C.D."/>
            <person name="Chain P."/>
            <person name="Saunders E."/>
            <person name="Brettin T."/>
            <person name="Detter J.C."/>
            <person name="Goker M."/>
            <person name="Bristow J."/>
            <person name="Eisen J.A."/>
            <person name="Markowitz V."/>
            <person name="Hugenholtz P."/>
            <person name="Kyrpides N.C."/>
            <person name="Klenk H.P."/>
            <person name="Han C."/>
        </authorList>
    </citation>
    <scope>NUCLEOTIDE SEQUENCE [LARGE SCALE GENOMIC DNA]</scope>
    <source>
        <strain evidence="3">ATCC 49208 / DSM 771 / VKM B-1644</strain>
    </source>
</reference>
<dbReference type="Gene3D" id="1.10.246.40">
    <property type="entry name" value="Tn5 transposase, domain 1"/>
    <property type="match status" value="1"/>
</dbReference>
<dbReference type="KEGG" id="dae:Dtox_3652"/>
<sequence>MVSVWSIRYTIEGCAGRLGNFGDTNLTHRLVSLVASLTEHPEKSLPEALGQWSDVKAAYR</sequence>
<dbReference type="InterPro" id="IPR012337">
    <property type="entry name" value="RNaseH-like_sf"/>
</dbReference>
<dbReference type="InterPro" id="IPR038215">
    <property type="entry name" value="TN5-like_N_sf"/>
</dbReference>
<keyword evidence="3" id="KW-1185">Reference proteome</keyword>
<dbReference type="RefSeq" id="WP_015759049.1">
    <property type="nucleotide sequence ID" value="NC_013216.1"/>
</dbReference>